<dbReference type="AlphaFoldDB" id="A0A1H9DIM2"/>
<protein>
    <submittedName>
        <fullName evidence="2">Uncharacterized protein</fullName>
    </submittedName>
</protein>
<reference evidence="2 3" key="1">
    <citation type="submission" date="2016-10" db="EMBL/GenBank/DDBJ databases">
        <authorList>
            <person name="de Groot N.N."/>
        </authorList>
    </citation>
    <scope>NUCLEOTIDE SEQUENCE [LARGE SCALE GENOMIC DNA]</scope>
    <source>
        <strain evidence="2 3">CGMCC 4.3519</strain>
    </source>
</reference>
<evidence type="ECO:0000313" key="2">
    <source>
        <dbReference type="EMBL" id="SEQ13325.1"/>
    </source>
</evidence>
<evidence type="ECO:0000313" key="3">
    <source>
        <dbReference type="Proteomes" id="UP000199055"/>
    </source>
</evidence>
<keyword evidence="1" id="KW-0812">Transmembrane</keyword>
<evidence type="ECO:0000256" key="1">
    <source>
        <dbReference type="SAM" id="Phobius"/>
    </source>
</evidence>
<accession>A0A1H9DIM2</accession>
<keyword evidence="1" id="KW-1133">Transmembrane helix</keyword>
<keyword evidence="3" id="KW-1185">Reference proteome</keyword>
<keyword evidence="1" id="KW-0472">Membrane</keyword>
<proteinExistence type="predicted"/>
<name>A0A1H9DIM2_9ACTN</name>
<dbReference type="Proteomes" id="UP000199055">
    <property type="component" value="Unassembled WGS sequence"/>
</dbReference>
<dbReference type="EMBL" id="FOET01000004">
    <property type="protein sequence ID" value="SEQ13325.1"/>
    <property type="molecule type" value="Genomic_DNA"/>
</dbReference>
<feature type="transmembrane region" description="Helical" evidence="1">
    <location>
        <begin position="31"/>
        <end position="50"/>
    </location>
</feature>
<organism evidence="2 3">
    <name type="scientific">Streptomyces radiopugnans</name>
    <dbReference type="NCBI Taxonomy" id="403935"/>
    <lineage>
        <taxon>Bacteria</taxon>
        <taxon>Bacillati</taxon>
        <taxon>Actinomycetota</taxon>
        <taxon>Actinomycetes</taxon>
        <taxon>Kitasatosporales</taxon>
        <taxon>Streptomycetaceae</taxon>
        <taxon>Streptomyces</taxon>
    </lineage>
</organism>
<sequence>MLGIVAAVLFFLAFLVNVAELATNELFSSTNLMLLGLGSLALHVAGIGGGRSFRRNR</sequence>
<gene>
    <name evidence="2" type="ORF">SAMN05216481_104122</name>
</gene>
<dbReference type="RefSeq" id="WP_093658090.1">
    <property type="nucleotide sequence ID" value="NZ_FOET01000004.1"/>
</dbReference>